<keyword evidence="4" id="KW-1185">Reference proteome</keyword>
<dbReference type="Pfam" id="PF05594">
    <property type="entry name" value="Fil_haemagg"/>
    <property type="match status" value="10"/>
</dbReference>
<dbReference type="InterPro" id="IPR025157">
    <property type="entry name" value="Hemagglutinin_rpt"/>
</dbReference>
<evidence type="ECO:0000313" key="3">
    <source>
        <dbReference type="EMBL" id="CAB3945865.1"/>
    </source>
</evidence>
<feature type="domain" description="Filamentous haemagglutinin FhaB/tRNA nuclease CdiA-like TPS" evidence="2">
    <location>
        <begin position="44"/>
        <end position="164"/>
    </location>
</feature>
<dbReference type="Pfam" id="PF13332">
    <property type="entry name" value="Fil_haemagg_2"/>
    <property type="match status" value="3"/>
</dbReference>
<dbReference type="InterPro" id="IPR008619">
    <property type="entry name" value="Filamentous_hemagglutn_rpt"/>
</dbReference>
<dbReference type="InterPro" id="IPR010069">
    <property type="entry name" value="CdiA_FHA1_rpt"/>
</dbReference>
<dbReference type="InterPro" id="IPR011050">
    <property type="entry name" value="Pectin_lyase_fold/virulence"/>
</dbReference>
<dbReference type="NCBIfam" id="TIGR01901">
    <property type="entry name" value="adhes_NPXG"/>
    <property type="match status" value="1"/>
</dbReference>
<evidence type="ECO:0000313" key="4">
    <source>
        <dbReference type="Proteomes" id="UP000494161"/>
    </source>
</evidence>
<dbReference type="Proteomes" id="UP000494161">
    <property type="component" value="Unassembled WGS sequence"/>
</dbReference>
<dbReference type="SMART" id="SM00912">
    <property type="entry name" value="Haemagg_act"/>
    <property type="match status" value="1"/>
</dbReference>
<dbReference type="InterPro" id="IPR008638">
    <property type="entry name" value="FhaB/CdiA-like_TPS"/>
</dbReference>
<sequence>MSKLRSAVVWLVLYTQIWTPVLAQTLPISVDKSVPGQKPVVGVTNGVPVVNIAPPSAGGVSNNRYTQFNVGPSGVVLNNSGAASQTQLAGQVAGNPMLGNQRAATILNQVTAPNPSQLMGMLEVAGNRANVIVANPAGITCNGCGFLNANRATLTTGKPVIGPDGALGFDIASGRLAIEGAGLYGANLSQLDLMARTLELNAQVWANNLNVVAGAARVGYDGIDVSALTGAGAGTGVALDVAALGGMYANSIRLIGTEAGVGVNIGGNLAALTGTLTVSANGDVRIQPSGRLQAATNLSVQSARDIVNDGTVAAGGALGLNAAAKVINNQAMSSAGNASIVARQLENRGALTAGLQADGSISPLGALSAQVDQLLNPGTLVAGGDATITANALGLSGGKFVAGGALRVDATGAVTNRGGSVYGGSVALRAAGLDNTGGKLTSGAALDGQVAGAIDNTGGTLAGAGAVDLRGRSVVNAAGGVISGQSVALRGADGIDNQGGSVQANDALRVETAGALDNRGGKLLGGATDIQAASLDNRNGIAQADAKLAVSSGGALQNQSGGLYGGTVGIDAASLANSGGKVASGGELDLKTVGAIDNVGGTIAAQGQATLSAQSLSNTRGIVAASGLTLKTQGTLDNSAGLIQADNALALTAGSLKNRDTLANGIAGAGSTVAGALGLMGKQVMLDTGSIDNQSGRIGAGQDLALSTGALDNARGNVSSDANAKLAFSSITNTGGALTAGKSLELVTGNLDNDGKIHSGQDLKITANTLTNRAGGELIAVRNNELIIGGLLSNAGLIDGGYTLINAGNLLNTGRIYGDRIGIKTPLLQNEPNAVIASRGDMDLGVGTLTNREHALIYAAGDLRLGGTLDATGKATGQAALLSNESATIEVERNADIAAASIQNRNLHFASESVEVSREAKWFYRLDGTTDIVDGEGMWFCNTVKSICGRDPSWMGQYDERRLLMPSARYPESQYGPPFDYSNIQEDQQGRAGVSAPIGLAYIAEYSGCSGGDAGGCYTNPAQFLYKPDAKIWSVFEVERPSGIRRPPSPDDCGLRCPADLAQQQAQYDHDLVLYDTLNEKIKDFNADFRNNRMIKDFTFYEVTQITRETRITESDPGKIIVGGNARLVGNIVNDKSRILAGGALKTEGGTLSNVGAEGLRTVDRVGTMAYTYEKNDSRKYNRSDYNATVLAERIETGLGDAKGGAAVAPSGQTPGASTVVQALPPATLTRITLPGNQTIAVVVLPPTLPTSKLYQVITAPNAPYLIATDSQFIGSRAVVSSDFLLEKLNQDPGHVLKRLGDGFYEQKLVAEQVMLATGQRFVGDYTDNETQYKALLSAGADFAKQFGLAVGTALTEEQMRHLTSDIVWMVEQTVTLPDGTQQKVLAPQVYLAVKPGDLRGDGTLIAGRDTQISATGDVNNSGTLGARNALVVDAQNVRNTVGTIQGKTVNLNARNDIDNLAGLLKGDGVTLTAGRDINLTASTQSNVRGGISNTIVDGVARIDAGTLNAQAGRDVNAQAAAIVTSGDASIRAGNDINLTAAGTSYGESFNFGKKNRSEMRTTEDVGTRIAAAGNLTLMAAQDINAIAAQVSSDKQLALGAGRDINVLAGDSSGYTYNEIYYKTKGFWSSKTTHRIKEASWTAGVASTFTGDTTMVMAGRDVNVVGSNVGAQNDLVMSGERNVNIVAGENTSANYDYEYIKKSGFGAMGGLSYGTRKQTDILDGTKVFHTASTVGSVQGDTLINAGKSLNVVGSNVLARQGDVTMIGRDVSIVAVADTAREKEYHEVKQSGFSINASTPIVSAMQTAGRMGEAGGKTDNKVMQGLALATTGLAGINAYDAVMGAKDKAGGFNASIDFGSSKSQTTIKRESTSVSGSNVAAGKDLTIVAKGGGKDSDVTVTGSRLSAGNNAVIKAEGDILLQAAKNSFEQHTTNKSSNASIGVGVTAGNNGFGLVVNLAAGGARGYADGTDTSWAYTTVTAGNALALQSGGDTSLIGAVGQAEQIIASVGNNLRIETLQDTSTYKSKQESAGINASICVYGYCSSSVSANVSQGRMNSDFKSATEQAGLKAGNGGFIVDVKNKTTLIGGVIASGDQAVIDGLNRVSTGTLVVQDLKNTADYKASQVAVGGGYGWGDSKTGVGMGTTSKGEVAGGSKAEAGTKVPTTSGGVGMGVPVALGASGSANSTTNSAISGGTIEIRDEAGQLALTGKTAEETIASLNRDTSSDTLNALKPIFDKEKIEAGFAIAAEATRQMGQYLTNRAKEADELKKAMSTENDPTRYAELERQYENAKQWLPGGTYRQVANAILAATGSNVTGAASTIAQNAVVSYLQQQGAAQVGKWVGEGLIRNGSPEHVALQAIVGCTGAGASGQSCAAGATGAAAAVVVNALLDSSKGKSNEDAEARRNLVASLIAGAAAVAGADGLATITNAAIAELDNNSLNPLHHQPLIGRLAQMDKLEPEEQVELLQRLKAAHAEGTQTALDQMKSVFGPEELKETRDQLESMLGAGSACGQVPACALQLTRSIKELDGLLAQYKTQSELTPKVDAALLAFDLATSGIVGAVRGPILDAIRLSATRAAGGSLEMAAAKMAYADGASWAVRNGEVLAADGKTVLARQNPVTGKYDSILVPKPGVKPSPPPVEVIPPGMSRPFRPANPNFPPDAAVVDAMNSPMLKKMTEACTSVDCSEIAEKLLSSAGGKGKILEVRPKTANNLSIYENSVIERNLNYHQVYTDGRYVYDPRLSSSPVPKGDWEMHMRGMNPDGVSISDKLRGMQ</sequence>
<dbReference type="InterPro" id="IPR012334">
    <property type="entry name" value="Pectin_lyas_fold"/>
</dbReference>
<dbReference type="EMBL" id="CADILJ010000012">
    <property type="protein sequence ID" value="CAB3945865.1"/>
    <property type="molecule type" value="Genomic_DNA"/>
</dbReference>
<comment type="caution">
    <text evidence="3">The sequence shown here is derived from an EMBL/GenBank/DDBJ whole genome shotgun (WGS) entry which is preliminary data.</text>
</comment>
<dbReference type="Gene3D" id="2.160.20.10">
    <property type="entry name" value="Single-stranded right-handed beta-helix, Pectin lyase-like"/>
    <property type="match status" value="1"/>
</dbReference>
<dbReference type="SUPFAM" id="SSF51126">
    <property type="entry name" value="Pectin lyase-like"/>
    <property type="match status" value="1"/>
</dbReference>
<dbReference type="GeneID" id="55563543"/>
<name>A0ABM8LSE7_9BURK</name>
<protein>
    <recommendedName>
        <fullName evidence="2">Filamentous haemagglutinin FhaB/tRNA nuclease CdiA-like TPS domain-containing protein</fullName>
    </recommendedName>
</protein>
<gene>
    <name evidence="3" type="ORF">LMG7053_02007</name>
</gene>
<proteinExistence type="predicted"/>
<reference evidence="3 4" key="1">
    <citation type="submission" date="2020-04" db="EMBL/GenBank/DDBJ databases">
        <authorList>
            <person name="De Canck E."/>
        </authorList>
    </citation>
    <scope>NUCLEOTIDE SEQUENCE [LARGE SCALE GENOMIC DNA]</scope>
    <source>
        <strain evidence="3 4">LMG 7053</strain>
    </source>
</reference>
<evidence type="ECO:0000256" key="1">
    <source>
        <dbReference type="SAM" id="MobiDB-lite"/>
    </source>
</evidence>
<dbReference type="RefSeq" id="WP_049077005.1">
    <property type="nucleotide sequence ID" value="NZ_CADILJ010000012.1"/>
</dbReference>
<accession>A0ABM8LSE7</accession>
<feature type="region of interest" description="Disordered" evidence="1">
    <location>
        <begin position="2145"/>
        <end position="2165"/>
    </location>
</feature>
<organism evidence="3 4">
    <name type="scientific">Achromobacter ruhlandii</name>
    <dbReference type="NCBI Taxonomy" id="72557"/>
    <lineage>
        <taxon>Bacteria</taxon>
        <taxon>Pseudomonadati</taxon>
        <taxon>Pseudomonadota</taxon>
        <taxon>Betaproteobacteria</taxon>
        <taxon>Burkholderiales</taxon>
        <taxon>Alcaligenaceae</taxon>
        <taxon>Achromobacter</taxon>
    </lineage>
</organism>
<dbReference type="NCBIfam" id="TIGR01731">
    <property type="entry name" value="fil_hemag_20aa"/>
    <property type="match status" value="20"/>
</dbReference>
<dbReference type="Pfam" id="PF05860">
    <property type="entry name" value="TPS"/>
    <property type="match status" value="1"/>
</dbReference>
<evidence type="ECO:0000259" key="2">
    <source>
        <dbReference type="SMART" id="SM00912"/>
    </source>
</evidence>